<keyword evidence="4 8" id="KW-1003">Cell membrane</keyword>
<dbReference type="PANTHER" id="PTHR33573">
    <property type="entry name" value="CASP-LIKE PROTEIN 4A4"/>
    <property type="match status" value="1"/>
</dbReference>
<gene>
    <name evidence="11" type="ORF">RND81_04G132000</name>
</gene>
<keyword evidence="6 8" id="KW-1133">Transmembrane helix</keyword>
<evidence type="ECO:0000256" key="4">
    <source>
        <dbReference type="ARBA" id="ARBA00022475"/>
    </source>
</evidence>
<keyword evidence="7 8" id="KW-0472">Membrane</keyword>
<dbReference type="Proteomes" id="UP001443914">
    <property type="component" value="Unassembled WGS sequence"/>
</dbReference>
<feature type="transmembrane region" description="Helical" evidence="8">
    <location>
        <begin position="160"/>
        <end position="186"/>
    </location>
</feature>
<comment type="similarity">
    <text evidence="2 8">Belongs to the Casparian strip membrane proteins (CASP) family.</text>
</comment>
<protein>
    <recommendedName>
        <fullName evidence="8">CASP-like protein</fullName>
    </recommendedName>
</protein>
<dbReference type="GO" id="GO:0005886">
    <property type="term" value="C:plasma membrane"/>
    <property type="evidence" value="ECO:0007669"/>
    <property type="project" value="UniProtKB-SubCell"/>
</dbReference>
<accession>A0AAW1LEI4</accession>
<comment type="subunit">
    <text evidence="3 8">Homodimer and heterodimers.</text>
</comment>
<dbReference type="PANTHER" id="PTHR33573:SF57">
    <property type="entry name" value="CASP-LIKE PROTEIN 4B1"/>
    <property type="match status" value="1"/>
</dbReference>
<organism evidence="11 12">
    <name type="scientific">Saponaria officinalis</name>
    <name type="common">Common soapwort</name>
    <name type="synonym">Lychnis saponaria</name>
    <dbReference type="NCBI Taxonomy" id="3572"/>
    <lineage>
        <taxon>Eukaryota</taxon>
        <taxon>Viridiplantae</taxon>
        <taxon>Streptophyta</taxon>
        <taxon>Embryophyta</taxon>
        <taxon>Tracheophyta</taxon>
        <taxon>Spermatophyta</taxon>
        <taxon>Magnoliopsida</taxon>
        <taxon>eudicotyledons</taxon>
        <taxon>Gunneridae</taxon>
        <taxon>Pentapetalae</taxon>
        <taxon>Caryophyllales</taxon>
        <taxon>Caryophyllaceae</taxon>
        <taxon>Caryophylleae</taxon>
        <taxon>Saponaria</taxon>
    </lineage>
</organism>
<comment type="subcellular location">
    <subcellularLocation>
        <location evidence="1 8">Cell membrane</location>
        <topology evidence="1 8">Multi-pass membrane protein</topology>
    </subcellularLocation>
</comment>
<evidence type="ECO:0000259" key="10">
    <source>
        <dbReference type="Pfam" id="PF04535"/>
    </source>
</evidence>
<feature type="transmembrane region" description="Helical" evidence="8">
    <location>
        <begin position="89"/>
        <end position="110"/>
    </location>
</feature>
<evidence type="ECO:0000256" key="7">
    <source>
        <dbReference type="ARBA" id="ARBA00023136"/>
    </source>
</evidence>
<keyword evidence="5 8" id="KW-0812">Transmembrane</keyword>
<evidence type="ECO:0000256" key="1">
    <source>
        <dbReference type="ARBA" id="ARBA00004651"/>
    </source>
</evidence>
<evidence type="ECO:0000256" key="8">
    <source>
        <dbReference type="RuleBase" id="RU361233"/>
    </source>
</evidence>
<dbReference type="Pfam" id="PF04535">
    <property type="entry name" value="CASP_dom"/>
    <property type="match status" value="1"/>
</dbReference>
<sequence>MSNPEGESIPAENVKEGGELPPPPGAADVEAGQVRPESNFRGLSSVEKFKKDEDLMRKGVLVLICRAVALFFSFLTFMLMVTISNFSYYTAFSYVFTIALFVMVYTAVLVGIKGHEILTGQQIIKSEIGIWIEFVGDQVMALLLLSAASAGASLSPYGQAGASICMSFLTFFSLEAAALISGYNFAFHFAKLL</sequence>
<dbReference type="EMBL" id="JBDFQZ010000004">
    <property type="protein sequence ID" value="KAK9734329.1"/>
    <property type="molecule type" value="Genomic_DNA"/>
</dbReference>
<dbReference type="AlphaFoldDB" id="A0AAW1LEI4"/>
<name>A0AAW1LEI4_SAPOF</name>
<feature type="transmembrane region" description="Helical" evidence="8">
    <location>
        <begin position="130"/>
        <end position="154"/>
    </location>
</feature>
<feature type="region of interest" description="Disordered" evidence="9">
    <location>
        <begin position="1"/>
        <end position="33"/>
    </location>
</feature>
<evidence type="ECO:0000256" key="2">
    <source>
        <dbReference type="ARBA" id="ARBA00007651"/>
    </source>
</evidence>
<comment type="caution">
    <text evidence="11">The sequence shown here is derived from an EMBL/GenBank/DDBJ whole genome shotgun (WGS) entry which is preliminary data.</text>
</comment>
<evidence type="ECO:0000256" key="6">
    <source>
        <dbReference type="ARBA" id="ARBA00022989"/>
    </source>
</evidence>
<evidence type="ECO:0000256" key="9">
    <source>
        <dbReference type="SAM" id="MobiDB-lite"/>
    </source>
</evidence>
<evidence type="ECO:0000256" key="3">
    <source>
        <dbReference type="ARBA" id="ARBA00011489"/>
    </source>
</evidence>
<evidence type="ECO:0000313" key="11">
    <source>
        <dbReference type="EMBL" id="KAK9734329.1"/>
    </source>
</evidence>
<reference evidence="11" key="1">
    <citation type="submission" date="2024-03" db="EMBL/GenBank/DDBJ databases">
        <title>WGS assembly of Saponaria officinalis var. Norfolk2.</title>
        <authorList>
            <person name="Jenkins J."/>
            <person name="Shu S."/>
            <person name="Grimwood J."/>
            <person name="Barry K."/>
            <person name="Goodstein D."/>
            <person name="Schmutz J."/>
            <person name="Leebens-Mack J."/>
            <person name="Osbourn A."/>
        </authorList>
    </citation>
    <scope>NUCLEOTIDE SEQUENCE [LARGE SCALE GENOMIC DNA]</scope>
    <source>
        <strain evidence="11">JIC</strain>
    </source>
</reference>
<evidence type="ECO:0000256" key="5">
    <source>
        <dbReference type="ARBA" id="ARBA00022692"/>
    </source>
</evidence>
<proteinExistence type="inferred from homology"/>
<feature type="domain" description="Casparian strip membrane protein" evidence="10">
    <location>
        <begin position="60"/>
        <end position="181"/>
    </location>
</feature>
<feature type="transmembrane region" description="Helical" evidence="8">
    <location>
        <begin position="60"/>
        <end position="83"/>
    </location>
</feature>
<keyword evidence="12" id="KW-1185">Reference proteome</keyword>
<dbReference type="InterPro" id="IPR006702">
    <property type="entry name" value="CASP_dom"/>
</dbReference>
<evidence type="ECO:0000313" key="12">
    <source>
        <dbReference type="Proteomes" id="UP001443914"/>
    </source>
</evidence>